<organism evidence="3 4">
    <name type="scientific">Stackebrandtia albiflava</name>
    <dbReference type="NCBI Taxonomy" id="406432"/>
    <lineage>
        <taxon>Bacteria</taxon>
        <taxon>Bacillati</taxon>
        <taxon>Actinomycetota</taxon>
        <taxon>Actinomycetes</taxon>
        <taxon>Glycomycetales</taxon>
        <taxon>Glycomycetaceae</taxon>
        <taxon>Stackebrandtia</taxon>
    </lineage>
</organism>
<dbReference type="Pfam" id="PF02470">
    <property type="entry name" value="MlaD"/>
    <property type="match status" value="1"/>
</dbReference>
<dbReference type="InterPro" id="IPR024516">
    <property type="entry name" value="Mce_C"/>
</dbReference>
<dbReference type="EMBL" id="VLLL01000006">
    <property type="protein sequence ID" value="TWJ12333.1"/>
    <property type="molecule type" value="Genomic_DNA"/>
</dbReference>
<evidence type="ECO:0000259" key="2">
    <source>
        <dbReference type="Pfam" id="PF11887"/>
    </source>
</evidence>
<protein>
    <submittedName>
        <fullName evidence="3">Phospholipid/cholesterol/gamma-HCH transport system substrate-binding protein</fullName>
    </submittedName>
</protein>
<dbReference type="Proteomes" id="UP000321617">
    <property type="component" value="Unassembled WGS sequence"/>
</dbReference>
<proteinExistence type="predicted"/>
<feature type="domain" description="Mce/MlaD" evidence="1">
    <location>
        <begin position="50"/>
        <end position="129"/>
    </location>
</feature>
<dbReference type="PRINTS" id="PR01782">
    <property type="entry name" value="MCEVIRFACTOR"/>
</dbReference>
<keyword evidence="4" id="KW-1185">Reference proteome</keyword>
<accession>A0A562V3A6</accession>
<dbReference type="InterPro" id="IPR005693">
    <property type="entry name" value="Mce"/>
</dbReference>
<evidence type="ECO:0000313" key="4">
    <source>
        <dbReference type="Proteomes" id="UP000321617"/>
    </source>
</evidence>
<dbReference type="NCBIfam" id="TIGR00996">
    <property type="entry name" value="Mtu_fam_mce"/>
    <property type="match status" value="1"/>
</dbReference>
<evidence type="ECO:0000259" key="1">
    <source>
        <dbReference type="Pfam" id="PF02470"/>
    </source>
</evidence>
<feature type="domain" description="Mammalian cell entry C-terminal" evidence="2">
    <location>
        <begin position="136"/>
        <end position="320"/>
    </location>
</feature>
<gene>
    <name evidence="3" type="ORF">LX16_3089</name>
</gene>
<dbReference type="InterPro" id="IPR052336">
    <property type="entry name" value="MlaD_Phospholipid_Transporter"/>
</dbReference>
<dbReference type="PANTHER" id="PTHR33371">
    <property type="entry name" value="INTERMEMBRANE PHOSPHOLIPID TRANSPORT SYSTEM BINDING PROTEIN MLAD-RELATED"/>
    <property type="match status" value="1"/>
</dbReference>
<name>A0A562V3A6_9ACTN</name>
<comment type="caution">
    <text evidence="3">The sequence shown here is derived from an EMBL/GenBank/DDBJ whole genome shotgun (WGS) entry which is preliminary data.</text>
</comment>
<dbReference type="Pfam" id="PF11887">
    <property type="entry name" value="Mce4_CUP1"/>
    <property type="match status" value="1"/>
</dbReference>
<sequence>MPRFGIPRRRRDRPPRTRNLKRTGAVTLVVALIALLGAFQLDDLLLLAGGHSYTAQLRDAAGLTPGTEVRVAGVKVGKVTTVELAGLGTREPHVAVDFRIEADVLMGDETRASVRLKTLLGQRYLSIEPAGSGSLDGDVIPLSRTATPLDVVDAVNNLAGTFDEIDTDQLAEAMRTLSETFADTGDEFGDSLEGLSALSQTLASRDEELGDLLASARTVTDVLAERDDEFARLVADGNLLLGEVSDRKDAIRELLSTTVWLSEELQGLVDDQDDRLGPALDRLSEVVTLLQDNQENLEHTLTTMGPFIKAFSNVLGNGRWFDSYIEGLLQPYQVEPNS</sequence>
<dbReference type="GO" id="GO:0005576">
    <property type="term" value="C:extracellular region"/>
    <property type="evidence" value="ECO:0007669"/>
    <property type="project" value="TreeGrafter"/>
</dbReference>
<dbReference type="AlphaFoldDB" id="A0A562V3A6"/>
<reference evidence="3 4" key="1">
    <citation type="journal article" date="2013" name="Stand. Genomic Sci.">
        <title>Genomic Encyclopedia of Type Strains, Phase I: The one thousand microbial genomes (KMG-I) project.</title>
        <authorList>
            <person name="Kyrpides N.C."/>
            <person name="Woyke T."/>
            <person name="Eisen J.A."/>
            <person name="Garrity G."/>
            <person name="Lilburn T.G."/>
            <person name="Beck B.J."/>
            <person name="Whitman W.B."/>
            <person name="Hugenholtz P."/>
            <person name="Klenk H.P."/>
        </authorList>
    </citation>
    <scope>NUCLEOTIDE SEQUENCE [LARGE SCALE GENOMIC DNA]</scope>
    <source>
        <strain evidence="3 4">DSM 45044</strain>
    </source>
</reference>
<dbReference type="PANTHER" id="PTHR33371:SF18">
    <property type="entry name" value="MCE-FAMILY PROTEIN MCE3C"/>
    <property type="match status" value="1"/>
</dbReference>
<dbReference type="RefSeq" id="WP_147139369.1">
    <property type="nucleotide sequence ID" value="NZ_BAABIJ010000002.1"/>
</dbReference>
<dbReference type="InterPro" id="IPR003399">
    <property type="entry name" value="Mce/MlaD"/>
</dbReference>
<dbReference type="OrthoDB" id="5241191at2"/>
<evidence type="ECO:0000313" key="3">
    <source>
        <dbReference type="EMBL" id="TWJ12333.1"/>
    </source>
</evidence>